<dbReference type="AlphaFoldDB" id="A0A4Q1BSQ1"/>
<sequence>MHSQYPDVPEDSVIDDDMSNSASLSNTFQLPSIQVTSGLGLDFEHYRCASDSKSSQYLHSSMMVLVQTGANSQQDLQAPSGPVSSIRSSDWRNGEASYLSDGSAKETMGLPVSVPLHPQPPHLATVQAVSTPKIAKRCLD</sequence>
<dbReference type="InParanoid" id="A0A4Q1BSQ1"/>
<dbReference type="Proteomes" id="UP000289152">
    <property type="component" value="Unassembled WGS sequence"/>
</dbReference>
<feature type="region of interest" description="Disordered" evidence="1">
    <location>
        <begin position="70"/>
        <end position="99"/>
    </location>
</feature>
<keyword evidence="3" id="KW-1185">Reference proteome</keyword>
<feature type="region of interest" description="Disordered" evidence="1">
    <location>
        <begin position="1"/>
        <end position="20"/>
    </location>
</feature>
<gene>
    <name evidence="2" type="ORF">M231_01836</name>
</gene>
<proteinExistence type="predicted"/>
<reference evidence="2 3" key="1">
    <citation type="submission" date="2016-06" db="EMBL/GenBank/DDBJ databases">
        <title>Evolution of pathogenesis and genome organization in the Tremellales.</title>
        <authorList>
            <person name="Cuomo C."/>
            <person name="Litvintseva A."/>
            <person name="Heitman J."/>
            <person name="Chen Y."/>
            <person name="Sun S."/>
            <person name="Springer D."/>
            <person name="Dromer F."/>
            <person name="Young S."/>
            <person name="Zeng Q."/>
            <person name="Chapman S."/>
            <person name="Gujja S."/>
            <person name="Saif S."/>
            <person name="Birren B."/>
        </authorList>
    </citation>
    <scope>NUCLEOTIDE SEQUENCE [LARGE SCALE GENOMIC DNA]</scope>
    <source>
        <strain evidence="2 3">ATCC 28783</strain>
    </source>
</reference>
<name>A0A4Q1BSQ1_TREME</name>
<feature type="compositionally biased region" description="Acidic residues" evidence="1">
    <location>
        <begin position="8"/>
        <end position="18"/>
    </location>
</feature>
<accession>A0A4Q1BSQ1</accession>
<evidence type="ECO:0000313" key="3">
    <source>
        <dbReference type="Proteomes" id="UP000289152"/>
    </source>
</evidence>
<evidence type="ECO:0000256" key="1">
    <source>
        <dbReference type="SAM" id="MobiDB-lite"/>
    </source>
</evidence>
<organism evidence="2 3">
    <name type="scientific">Tremella mesenterica</name>
    <name type="common">Jelly fungus</name>
    <dbReference type="NCBI Taxonomy" id="5217"/>
    <lineage>
        <taxon>Eukaryota</taxon>
        <taxon>Fungi</taxon>
        <taxon>Dikarya</taxon>
        <taxon>Basidiomycota</taxon>
        <taxon>Agaricomycotina</taxon>
        <taxon>Tremellomycetes</taxon>
        <taxon>Tremellales</taxon>
        <taxon>Tremellaceae</taxon>
        <taxon>Tremella</taxon>
    </lineage>
</organism>
<dbReference type="EMBL" id="SDIL01000013">
    <property type="protein sequence ID" value="RXK40988.1"/>
    <property type="molecule type" value="Genomic_DNA"/>
</dbReference>
<evidence type="ECO:0000313" key="2">
    <source>
        <dbReference type="EMBL" id="RXK40988.1"/>
    </source>
</evidence>
<feature type="compositionally biased region" description="Polar residues" evidence="1">
    <location>
        <begin position="70"/>
        <end position="88"/>
    </location>
</feature>
<comment type="caution">
    <text evidence="2">The sequence shown here is derived from an EMBL/GenBank/DDBJ whole genome shotgun (WGS) entry which is preliminary data.</text>
</comment>
<protein>
    <submittedName>
        <fullName evidence="2">Uncharacterized protein</fullName>
    </submittedName>
</protein>